<dbReference type="AlphaFoldDB" id="A0A225UCL8"/>
<evidence type="ECO:0000313" key="2">
    <source>
        <dbReference type="Proteomes" id="UP000198211"/>
    </source>
</evidence>
<sequence>MDEAATHGFLDVVKWLHINRTEGCTVRAMNGAAENGHLKVVQWLHASRSEGCTTTAVNKAAAFDHFEFCFCISIAKSTARRKPHWKLSKITTLKCVGGFSSITLLLAT</sequence>
<proteinExistence type="predicted"/>
<dbReference type="PANTHER" id="PTHR46586">
    <property type="entry name" value="ANKYRIN REPEAT-CONTAINING PROTEIN"/>
    <property type="match status" value="1"/>
</dbReference>
<dbReference type="EMBL" id="NBNE01022305">
    <property type="protein sequence ID" value="OWY90660.1"/>
    <property type="molecule type" value="Genomic_DNA"/>
</dbReference>
<dbReference type="OrthoDB" id="67499at2759"/>
<organism evidence="1 2">
    <name type="scientific">Phytophthora megakarya</name>
    <dbReference type="NCBI Taxonomy" id="4795"/>
    <lineage>
        <taxon>Eukaryota</taxon>
        <taxon>Sar</taxon>
        <taxon>Stramenopiles</taxon>
        <taxon>Oomycota</taxon>
        <taxon>Peronosporomycetes</taxon>
        <taxon>Peronosporales</taxon>
        <taxon>Peronosporaceae</taxon>
        <taxon>Phytophthora</taxon>
    </lineage>
</organism>
<dbReference type="InterPro" id="IPR002110">
    <property type="entry name" value="Ankyrin_rpt"/>
</dbReference>
<comment type="caution">
    <text evidence="1">The sequence shown here is derived from an EMBL/GenBank/DDBJ whole genome shotgun (WGS) entry which is preliminary data.</text>
</comment>
<evidence type="ECO:0000313" key="1">
    <source>
        <dbReference type="EMBL" id="OWY90660.1"/>
    </source>
</evidence>
<dbReference type="PANTHER" id="PTHR46586:SF3">
    <property type="entry name" value="ANKYRIN REPEAT-CONTAINING PROTEIN"/>
    <property type="match status" value="1"/>
</dbReference>
<keyword evidence="2" id="KW-1185">Reference proteome</keyword>
<name>A0A225UCL8_9STRA</name>
<gene>
    <name evidence="1" type="ORF">PHMEG_00041122</name>
</gene>
<dbReference type="InterPro" id="IPR052050">
    <property type="entry name" value="SecEffector_AnkRepeat"/>
</dbReference>
<dbReference type="Proteomes" id="UP000198211">
    <property type="component" value="Unassembled WGS sequence"/>
</dbReference>
<dbReference type="Pfam" id="PF13637">
    <property type="entry name" value="Ank_4"/>
    <property type="match status" value="1"/>
</dbReference>
<accession>A0A225UCL8</accession>
<reference evidence="2" key="1">
    <citation type="submission" date="2017-03" db="EMBL/GenBank/DDBJ databases">
        <title>Phytopthora megakarya and P. palmivora, two closely related causual agents of cacao black pod achieved similar genome size and gene model numbers by different mechanisms.</title>
        <authorList>
            <person name="Ali S."/>
            <person name="Shao J."/>
            <person name="Larry D.J."/>
            <person name="Kronmiller B."/>
            <person name="Shen D."/>
            <person name="Strem M.D."/>
            <person name="Melnick R.L."/>
            <person name="Guiltinan M.J."/>
            <person name="Tyler B.M."/>
            <person name="Meinhardt L.W."/>
            <person name="Bailey B.A."/>
        </authorList>
    </citation>
    <scope>NUCLEOTIDE SEQUENCE [LARGE SCALE GENOMIC DNA]</scope>
    <source>
        <strain evidence="2">zdho120</strain>
    </source>
</reference>
<protein>
    <submittedName>
        <fullName evidence="1">Uncharacterized protein</fullName>
    </submittedName>
</protein>
<dbReference type="InterPro" id="IPR036770">
    <property type="entry name" value="Ankyrin_rpt-contain_sf"/>
</dbReference>
<dbReference type="SUPFAM" id="SSF48403">
    <property type="entry name" value="Ankyrin repeat"/>
    <property type="match status" value="1"/>
</dbReference>
<dbReference type="Gene3D" id="1.25.40.20">
    <property type="entry name" value="Ankyrin repeat-containing domain"/>
    <property type="match status" value="1"/>
</dbReference>